<feature type="domain" description="N-acetyltransferase" evidence="1">
    <location>
        <begin position="157"/>
        <end position="295"/>
    </location>
</feature>
<dbReference type="EMBL" id="JBJXBP010000005">
    <property type="protein sequence ID" value="KAL3830036.1"/>
    <property type="molecule type" value="Genomic_DNA"/>
</dbReference>
<dbReference type="InterPro" id="IPR016181">
    <property type="entry name" value="Acyl_CoA_acyltransferase"/>
</dbReference>
<dbReference type="SUPFAM" id="SSF55729">
    <property type="entry name" value="Acyl-CoA N-acyltransferases (Nat)"/>
    <property type="match status" value="1"/>
</dbReference>
<gene>
    <name evidence="2" type="ORF">ACJIZ3_018838</name>
</gene>
<dbReference type="AlphaFoldDB" id="A0ABD3T0B9"/>
<dbReference type="Gene3D" id="3.40.630.30">
    <property type="match status" value="1"/>
</dbReference>
<name>A0ABD3T0B9_9LAMI</name>
<evidence type="ECO:0000313" key="3">
    <source>
        <dbReference type="Proteomes" id="UP001634393"/>
    </source>
</evidence>
<organism evidence="2 3">
    <name type="scientific">Penstemon smallii</name>
    <dbReference type="NCBI Taxonomy" id="265156"/>
    <lineage>
        <taxon>Eukaryota</taxon>
        <taxon>Viridiplantae</taxon>
        <taxon>Streptophyta</taxon>
        <taxon>Embryophyta</taxon>
        <taxon>Tracheophyta</taxon>
        <taxon>Spermatophyta</taxon>
        <taxon>Magnoliopsida</taxon>
        <taxon>eudicotyledons</taxon>
        <taxon>Gunneridae</taxon>
        <taxon>Pentapetalae</taxon>
        <taxon>asterids</taxon>
        <taxon>lamiids</taxon>
        <taxon>Lamiales</taxon>
        <taxon>Plantaginaceae</taxon>
        <taxon>Cheloneae</taxon>
        <taxon>Penstemon</taxon>
    </lineage>
</organism>
<dbReference type="CDD" id="cd04301">
    <property type="entry name" value="NAT_SF"/>
    <property type="match status" value="1"/>
</dbReference>
<comment type="caution">
    <text evidence="2">The sequence shown here is derived from an EMBL/GenBank/DDBJ whole genome shotgun (WGS) entry which is preliminary data.</text>
</comment>
<keyword evidence="3" id="KW-1185">Reference proteome</keyword>
<accession>A0ABD3T0B9</accession>
<reference evidence="2 3" key="1">
    <citation type="submission" date="2024-12" db="EMBL/GenBank/DDBJ databases">
        <title>The unique morphological basis and parallel evolutionary history of personate flowers in Penstemon.</title>
        <authorList>
            <person name="Depatie T.H."/>
            <person name="Wessinger C.A."/>
        </authorList>
    </citation>
    <scope>NUCLEOTIDE SEQUENCE [LARGE SCALE GENOMIC DNA]</scope>
    <source>
        <strain evidence="2">WTNN_2</strain>
        <tissue evidence="2">Leaf</tissue>
    </source>
</reference>
<dbReference type="PANTHER" id="PTHR47426:SF3">
    <property type="entry name" value="GCN5-RELATED N-ACETYLTRANSFERASE 6, CHLOROPLASTIC"/>
    <property type="match status" value="1"/>
</dbReference>
<sequence>MSKIAVKGLDFSRTSSYGIQTNQNLHRISSFSWSWIMFMSSKSKPTRKEKEFSQKLHKLSVLGMDTPTYDPNIEFDKLQRKNDQVVIEGDRAGFGRFVAREARLDEEYLLAAWLRAESHWEDSENGRYVDNYKRKFAEQEFNSLKKRCKTQIGEKCTCIVTVKNEDKSMENTILKSIIGTLDLSIRYLSQGETFPGEQIKGPLFCLVDGKSSSRYGYIANLCVAKLSRRQGIASNMLQFAINYAKEYGAEQVFVNVDRHNKSAQIMYQKLGFEVVDEAISQLSADHTYLLCFKLQTIL</sequence>
<proteinExistence type="predicted"/>
<protein>
    <recommendedName>
        <fullName evidence="1">N-acetyltransferase domain-containing protein</fullName>
    </recommendedName>
</protein>
<dbReference type="InterPro" id="IPR000182">
    <property type="entry name" value="GNAT_dom"/>
</dbReference>
<evidence type="ECO:0000313" key="2">
    <source>
        <dbReference type="EMBL" id="KAL3830036.1"/>
    </source>
</evidence>
<dbReference type="Proteomes" id="UP001634393">
    <property type="component" value="Unassembled WGS sequence"/>
</dbReference>
<evidence type="ECO:0000259" key="1">
    <source>
        <dbReference type="PROSITE" id="PS51186"/>
    </source>
</evidence>
<dbReference type="PANTHER" id="PTHR47426">
    <property type="entry name" value="ACYL-COA N-ACYLTRANSFERASES (NAT) SUPERFAMILY PROTEIN"/>
    <property type="match status" value="1"/>
</dbReference>
<dbReference type="PROSITE" id="PS51186">
    <property type="entry name" value="GNAT"/>
    <property type="match status" value="1"/>
</dbReference>
<dbReference type="Pfam" id="PF00583">
    <property type="entry name" value="Acetyltransf_1"/>
    <property type="match status" value="1"/>
</dbReference>